<dbReference type="AlphaFoldDB" id="A0AAJ0I5F3"/>
<protein>
    <submittedName>
        <fullName evidence="2">Heterokaryon incompatibility protein-domain-containing protein</fullName>
    </submittedName>
</protein>
<dbReference type="InterPro" id="IPR010730">
    <property type="entry name" value="HET"/>
</dbReference>
<dbReference type="Pfam" id="PF06985">
    <property type="entry name" value="HET"/>
    <property type="match status" value="1"/>
</dbReference>
<feature type="domain" description="Heterokaryon incompatibility" evidence="1">
    <location>
        <begin position="265"/>
        <end position="406"/>
    </location>
</feature>
<dbReference type="Proteomes" id="UP001285908">
    <property type="component" value="Unassembled WGS sequence"/>
</dbReference>
<evidence type="ECO:0000313" key="2">
    <source>
        <dbReference type="EMBL" id="KAK3490301.1"/>
    </source>
</evidence>
<dbReference type="PANTHER" id="PTHR33112">
    <property type="entry name" value="DOMAIN PROTEIN, PUTATIVE-RELATED"/>
    <property type="match status" value="1"/>
</dbReference>
<reference evidence="2 3" key="1">
    <citation type="journal article" date="2023" name="Mol. Phylogenet. Evol.">
        <title>Genome-scale phylogeny and comparative genomics of the fungal order Sordariales.</title>
        <authorList>
            <person name="Hensen N."/>
            <person name="Bonometti L."/>
            <person name="Westerberg I."/>
            <person name="Brannstrom I.O."/>
            <person name="Guillou S."/>
            <person name="Cros-Aarteil S."/>
            <person name="Calhoun S."/>
            <person name="Haridas S."/>
            <person name="Kuo A."/>
            <person name="Mondo S."/>
            <person name="Pangilinan J."/>
            <person name="Riley R."/>
            <person name="LaButti K."/>
            <person name="Andreopoulos B."/>
            <person name="Lipzen A."/>
            <person name="Chen C."/>
            <person name="Yan M."/>
            <person name="Daum C."/>
            <person name="Ng V."/>
            <person name="Clum A."/>
            <person name="Steindorff A."/>
            <person name="Ohm R.A."/>
            <person name="Martin F."/>
            <person name="Silar P."/>
            <person name="Natvig D.O."/>
            <person name="Lalanne C."/>
            <person name="Gautier V."/>
            <person name="Ament-Velasquez S.L."/>
            <person name="Kruys A."/>
            <person name="Hutchinson M.I."/>
            <person name="Powell A.J."/>
            <person name="Barry K."/>
            <person name="Miller A.N."/>
            <person name="Grigoriev I.V."/>
            <person name="Debuchy R."/>
            <person name="Gladieux P."/>
            <person name="Hiltunen Thoren M."/>
            <person name="Johannesson H."/>
        </authorList>
    </citation>
    <scope>NUCLEOTIDE SEQUENCE [LARGE SCALE GENOMIC DNA]</scope>
    <source>
        <strain evidence="2 3">FGSC 10403</strain>
    </source>
</reference>
<organism evidence="2 3">
    <name type="scientific">Neurospora hispaniola</name>
    <dbReference type="NCBI Taxonomy" id="588809"/>
    <lineage>
        <taxon>Eukaryota</taxon>
        <taxon>Fungi</taxon>
        <taxon>Dikarya</taxon>
        <taxon>Ascomycota</taxon>
        <taxon>Pezizomycotina</taxon>
        <taxon>Sordariomycetes</taxon>
        <taxon>Sordariomycetidae</taxon>
        <taxon>Sordariales</taxon>
        <taxon>Sordariaceae</taxon>
        <taxon>Neurospora</taxon>
    </lineage>
</organism>
<sequence length="831" mass="94545">MVDPTDLGLSYPDPINGLNHPPRPHLCSACSQIDFKTLFTSHERPLAANEKRQTCKCFDIFDALLGHGWTHPKSANNSSEPPCCFCKFHDECLLRSKDMASGGRNVFRLDHLEEPRLWGFHSLAGFPIKHRGCEKGKCYQHHVQDVFALQLVGLSVYEFWYDTNAFERAGNAILPVVNGPKFPGLTRERAAGGGLRARIIIPHQVNYNIIGEWLSLCRSGHVHCDGDDADVVTIPGFQVIDCTTSKILSAVDLLANGREAGRVEYVTLSYVWGQAGEAGFNGPVMRENGLTLPDALPLVISDAIEVVKRLGYRYLWIDRYCIPQNDSPLKHIQIRMMDRIYSCSVLTIIAAAGDGPEYGLPGVSSRHRTEQLSVQVTEGISLVFYEMPRVSFGTSKWNTRGWTYQEALLSRRRLVFTDGMTYFQCYEMHGDEVLSLPLSGRYSSFGGKDQDGQSDDFDHISFERGQNDFGCIFPRRITDWSNPETAWDRIEQFAQRQLAFDQDTLDAIAGIFERYLSFNTWKRTEDRISFFCGLPVIPFLRGNQITDHLSRTPRTTSMQKLWSQYILDSAESAADETHANLTCRLVTSLLWYCKWNSSDFKSMGMPTDRESHLRRSGFPSWTWAGWKHCKIQSPQVDVRGTIFDSCTTVHVEYEDEAGILQRLDWVKDNDKIHNLSHQESRFPLYLLIKGTVMDMKLAWHTESGAGYSKLGGGYWIITSPQFMRKEKILAPRCLFEDIQLQSGDDRSSSTYLMRKEEVNVLGMTLAANMNSRGRQKLYAVLVMILRPVTRLLNGQPETMYERAHLLEVHDRLDYDRPQITGALRETVVRLC</sequence>
<name>A0AAJ0I5F3_9PEZI</name>
<evidence type="ECO:0000313" key="3">
    <source>
        <dbReference type="Proteomes" id="UP001285908"/>
    </source>
</evidence>
<dbReference type="EMBL" id="JAULSX010000005">
    <property type="protein sequence ID" value="KAK3490301.1"/>
    <property type="molecule type" value="Genomic_DNA"/>
</dbReference>
<dbReference type="RefSeq" id="XP_062691484.1">
    <property type="nucleotide sequence ID" value="XM_062837264.1"/>
</dbReference>
<proteinExistence type="predicted"/>
<accession>A0AAJ0I5F3</accession>
<evidence type="ECO:0000259" key="1">
    <source>
        <dbReference type="Pfam" id="PF06985"/>
    </source>
</evidence>
<gene>
    <name evidence="2" type="ORF">B0T23DRAFT_381489</name>
</gene>
<dbReference type="PANTHER" id="PTHR33112:SF1">
    <property type="entry name" value="HETEROKARYON INCOMPATIBILITY DOMAIN-CONTAINING PROTEIN"/>
    <property type="match status" value="1"/>
</dbReference>
<comment type="caution">
    <text evidence="2">The sequence shown here is derived from an EMBL/GenBank/DDBJ whole genome shotgun (WGS) entry which is preliminary data.</text>
</comment>
<keyword evidence="3" id="KW-1185">Reference proteome</keyword>
<dbReference type="GeneID" id="87874886"/>